<sequence length="150" mass="17292">MNTANQIRLVSFQVEEFTKAYAIFKEYMKPVIDDALGWDEAFQSDGFFNRLKPEWCYWIESEGRNLGVVIHKTTEESVHVHLLVVFSQVQGKGFAQQAMNLIEQDAISKQLPVTLSCFKNNIAALKLYQGLGFKDISEDELFFDMKKQVE</sequence>
<dbReference type="InterPro" id="IPR016181">
    <property type="entry name" value="Acyl_CoA_acyltransferase"/>
</dbReference>
<dbReference type="AlphaFoldDB" id="A0AAV2VTK4"/>
<proteinExistence type="predicted"/>
<dbReference type="GO" id="GO:0016747">
    <property type="term" value="F:acyltransferase activity, transferring groups other than amino-acyl groups"/>
    <property type="evidence" value="ECO:0007669"/>
    <property type="project" value="InterPro"/>
</dbReference>
<evidence type="ECO:0000313" key="2">
    <source>
        <dbReference type="EMBL" id="CCO48054.1"/>
    </source>
</evidence>
<name>A0AAV2VTK4_9VIBR</name>
<dbReference type="Gene3D" id="3.40.630.30">
    <property type="match status" value="1"/>
</dbReference>
<dbReference type="Pfam" id="PF00583">
    <property type="entry name" value="Acetyltransf_1"/>
    <property type="match status" value="1"/>
</dbReference>
<comment type="caution">
    <text evidence="2">The sequence shown here is derived from an EMBL/GenBank/DDBJ whole genome shotgun (WGS) entry which is preliminary data.</text>
</comment>
<reference evidence="2 3" key="1">
    <citation type="journal article" date="2013" name="ISME J.">
        <title>Comparative genomics of pathogenic lineages of Vibrio nigripulchritudo identifies virulence-associated traits.</title>
        <authorList>
            <person name="Goudenege D."/>
            <person name="Labreuche Y."/>
            <person name="Krin E."/>
            <person name="Ansquer D."/>
            <person name="Mangenot S."/>
            <person name="Calteau A."/>
            <person name="Medigue C."/>
            <person name="Mazel D."/>
            <person name="Polz M.F."/>
            <person name="Le Roux F."/>
        </authorList>
    </citation>
    <scope>NUCLEOTIDE SEQUENCE [LARGE SCALE GENOMIC DNA]</scope>
    <source>
        <strain evidence="2 3">SOn1</strain>
    </source>
</reference>
<gene>
    <name evidence="2" type="ORF">VIBNISOn1_450017</name>
</gene>
<dbReference type="Proteomes" id="UP000018211">
    <property type="component" value="Unassembled WGS sequence"/>
</dbReference>
<accession>A0AAV2VTK4</accession>
<organism evidence="2 3">
    <name type="scientific">Vibrio nigripulchritudo SOn1</name>
    <dbReference type="NCBI Taxonomy" id="1238450"/>
    <lineage>
        <taxon>Bacteria</taxon>
        <taxon>Pseudomonadati</taxon>
        <taxon>Pseudomonadota</taxon>
        <taxon>Gammaproteobacteria</taxon>
        <taxon>Vibrionales</taxon>
        <taxon>Vibrionaceae</taxon>
        <taxon>Vibrio</taxon>
    </lineage>
</organism>
<dbReference type="PROSITE" id="PS51186">
    <property type="entry name" value="GNAT"/>
    <property type="match status" value="1"/>
</dbReference>
<dbReference type="CDD" id="cd04301">
    <property type="entry name" value="NAT_SF"/>
    <property type="match status" value="1"/>
</dbReference>
<dbReference type="InterPro" id="IPR000182">
    <property type="entry name" value="GNAT_dom"/>
</dbReference>
<evidence type="ECO:0000259" key="1">
    <source>
        <dbReference type="PROSITE" id="PS51186"/>
    </source>
</evidence>
<dbReference type="SUPFAM" id="SSF55729">
    <property type="entry name" value="Acyl-CoA N-acyltransferases (Nat)"/>
    <property type="match status" value="1"/>
</dbReference>
<protein>
    <submittedName>
        <fullName evidence="2">Acetyltransferase</fullName>
    </submittedName>
</protein>
<feature type="domain" description="N-acetyltransferase" evidence="1">
    <location>
        <begin position="7"/>
        <end position="150"/>
    </location>
</feature>
<evidence type="ECO:0000313" key="3">
    <source>
        <dbReference type="Proteomes" id="UP000018211"/>
    </source>
</evidence>
<dbReference type="EMBL" id="CAOF01000137">
    <property type="protein sequence ID" value="CCO48054.1"/>
    <property type="molecule type" value="Genomic_DNA"/>
</dbReference>